<dbReference type="Gene3D" id="3.30.565.10">
    <property type="entry name" value="Histidine kinase-like ATPase, C-terminal domain"/>
    <property type="match status" value="1"/>
</dbReference>
<feature type="transmembrane region" description="Helical" evidence="9">
    <location>
        <begin position="185"/>
        <end position="206"/>
    </location>
</feature>
<name>A0A4R1RIZ2_HYDET</name>
<evidence type="ECO:0000313" key="13">
    <source>
        <dbReference type="Proteomes" id="UP000295008"/>
    </source>
</evidence>
<proteinExistence type="predicted"/>
<evidence type="ECO:0000259" key="10">
    <source>
        <dbReference type="PROSITE" id="PS50109"/>
    </source>
</evidence>
<evidence type="ECO:0000313" key="12">
    <source>
        <dbReference type="EMBL" id="TCL65969.1"/>
    </source>
</evidence>
<evidence type="ECO:0000259" key="11">
    <source>
        <dbReference type="PROSITE" id="PS50885"/>
    </source>
</evidence>
<dbReference type="Pfam" id="PF00672">
    <property type="entry name" value="HAMP"/>
    <property type="match status" value="1"/>
</dbReference>
<dbReference type="GO" id="GO:0000155">
    <property type="term" value="F:phosphorelay sensor kinase activity"/>
    <property type="evidence" value="ECO:0007669"/>
    <property type="project" value="InterPro"/>
</dbReference>
<dbReference type="InterPro" id="IPR010559">
    <property type="entry name" value="Sig_transdc_His_kin_internal"/>
</dbReference>
<comment type="subcellular location">
    <subcellularLocation>
        <location evidence="2">Membrane</location>
    </subcellularLocation>
</comment>
<keyword evidence="7" id="KW-0902">Two-component regulatory system</keyword>
<dbReference type="InterPro" id="IPR036890">
    <property type="entry name" value="HATPase_C_sf"/>
</dbReference>
<keyword evidence="8" id="KW-0175">Coiled coil</keyword>
<dbReference type="GO" id="GO:0016020">
    <property type="term" value="C:membrane"/>
    <property type="evidence" value="ECO:0007669"/>
    <property type="project" value="UniProtKB-SubCell"/>
</dbReference>
<evidence type="ECO:0000256" key="5">
    <source>
        <dbReference type="ARBA" id="ARBA00022679"/>
    </source>
</evidence>
<dbReference type="SUPFAM" id="SSF158472">
    <property type="entry name" value="HAMP domain-like"/>
    <property type="match status" value="1"/>
</dbReference>
<dbReference type="Pfam" id="PF06580">
    <property type="entry name" value="His_kinase"/>
    <property type="match status" value="1"/>
</dbReference>
<feature type="domain" description="Histidine kinase" evidence="10">
    <location>
        <begin position="388"/>
        <end position="492"/>
    </location>
</feature>
<dbReference type="InterPro" id="IPR004358">
    <property type="entry name" value="Sig_transdc_His_kin-like_C"/>
</dbReference>
<dbReference type="OrthoDB" id="9776552at2"/>
<keyword evidence="9" id="KW-0472">Membrane</keyword>
<dbReference type="Proteomes" id="UP000295008">
    <property type="component" value="Unassembled WGS sequence"/>
</dbReference>
<dbReference type="Pfam" id="PF02518">
    <property type="entry name" value="HATPase_c"/>
    <property type="match status" value="1"/>
</dbReference>
<dbReference type="PANTHER" id="PTHR34220:SF7">
    <property type="entry name" value="SENSOR HISTIDINE KINASE YPDA"/>
    <property type="match status" value="1"/>
</dbReference>
<dbReference type="InterPro" id="IPR050640">
    <property type="entry name" value="Bact_2-comp_sensor_kinase"/>
</dbReference>
<keyword evidence="5" id="KW-0808">Transferase</keyword>
<dbReference type="PRINTS" id="PR00344">
    <property type="entry name" value="BCTRLSENSOR"/>
</dbReference>
<evidence type="ECO:0000256" key="4">
    <source>
        <dbReference type="ARBA" id="ARBA00022553"/>
    </source>
</evidence>
<evidence type="ECO:0000256" key="2">
    <source>
        <dbReference type="ARBA" id="ARBA00004370"/>
    </source>
</evidence>
<reference evidence="12 13" key="1">
    <citation type="submission" date="2019-03" db="EMBL/GenBank/DDBJ databases">
        <title>Genomic Encyclopedia of Type Strains, Phase IV (KMG-IV): sequencing the most valuable type-strain genomes for metagenomic binning, comparative biology and taxonomic classification.</title>
        <authorList>
            <person name="Goeker M."/>
        </authorList>
    </citation>
    <scope>NUCLEOTIDE SEQUENCE [LARGE SCALE GENOMIC DNA]</scope>
    <source>
        <strain evidence="12 13">LX-B</strain>
    </source>
</reference>
<dbReference type="EMBL" id="SLUN01000016">
    <property type="protein sequence ID" value="TCL65969.1"/>
    <property type="molecule type" value="Genomic_DNA"/>
</dbReference>
<feature type="coiled-coil region" evidence="8">
    <location>
        <begin position="254"/>
        <end position="291"/>
    </location>
</feature>
<evidence type="ECO:0000256" key="7">
    <source>
        <dbReference type="ARBA" id="ARBA00023012"/>
    </source>
</evidence>
<comment type="catalytic activity">
    <reaction evidence="1">
        <text>ATP + protein L-histidine = ADP + protein N-phospho-L-histidine.</text>
        <dbReference type="EC" id="2.7.13.3"/>
    </reaction>
</comment>
<dbReference type="SMART" id="SM00304">
    <property type="entry name" value="HAMP"/>
    <property type="match status" value="1"/>
</dbReference>
<keyword evidence="6 12" id="KW-0418">Kinase</keyword>
<feature type="domain" description="HAMP" evidence="11">
    <location>
        <begin position="206"/>
        <end position="259"/>
    </location>
</feature>
<protein>
    <recommendedName>
        <fullName evidence="3">histidine kinase</fullName>
        <ecNumber evidence="3">2.7.13.3</ecNumber>
    </recommendedName>
</protein>
<dbReference type="PROSITE" id="PS50109">
    <property type="entry name" value="HIS_KIN"/>
    <property type="match status" value="1"/>
</dbReference>
<comment type="caution">
    <text evidence="12">The sequence shown here is derived from an EMBL/GenBank/DDBJ whole genome shotgun (WGS) entry which is preliminary data.</text>
</comment>
<dbReference type="AlphaFoldDB" id="A0A4R1RIZ2"/>
<organism evidence="12 13">
    <name type="scientific">Hydrogenispora ethanolica</name>
    <dbReference type="NCBI Taxonomy" id="1082276"/>
    <lineage>
        <taxon>Bacteria</taxon>
        <taxon>Bacillati</taxon>
        <taxon>Bacillota</taxon>
        <taxon>Hydrogenispora</taxon>
    </lineage>
</organism>
<dbReference type="InterPro" id="IPR003594">
    <property type="entry name" value="HATPase_dom"/>
</dbReference>
<dbReference type="PANTHER" id="PTHR34220">
    <property type="entry name" value="SENSOR HISTIDINE KINASE YPDA"/>
    <property type="match status" value="1"/>
</dbReference>
<dbReference type="RefSeq" id="WP_132014928.1">
    <property type="nucleotide sequence ID" value="NZ_SLUN01000016.1"/>
</dbReference>
<evidence type="ECO:0000256" key="3">
    <source>
        <dbReference type="ARBA" id="ARBA00012438"/>
    </source>
</evidence>
<dbReference type="SMART" id="SM00387">
    <property type="entry name" value="HATPase_c"/>
    <property type="match status" value="1"/>
</dbReference>
<dbReference type="EC" id="2.7.13.3" evidence="3"/>
<dbReference type="CDD" id="cd06225">
    <property type="entry name" value="HAMP"/>
    <property type="match status" value="1"/>
</dbReference>
<keyword evidence="9" id="KW-0812">Transmembrane</keyword>
<gene>
    <name evidence="12" type="ORF">EDC14_101699</name>
</gene>
<feature type="transmembrane region" description="Helical" evidence="9">
    <location>
        <begin position="15"/>
        <end position="35"/>
    </location>
</feature>
<sequence>MATKQPAFQTIRSKLLIAFLLMLATFALVSFISYYSERFLLNRVNVLLTHNLKLKEFRADVDNVVICLEKYLISRNFNNLRDYYRYSQAVDGEYANLGVIKPTLDNFLLLENIRNMTRSFLEQGEAAVQAKRARDSSGYHHAFLEVSRYRTNINWAIDRLITQQLEENSRQYLLISKRLTDIQRLGQVLIAGALLFSVIMTIWISYRLTKPLRKLVEAARTITRGKFTLPPLDVSSNDEVAVVAGTFNDMASSLDRLIREMKNQSELEKRLQEQELQNLSMKNTVREAELHALQSQINPHFLFNMLNAGVQLAVLENAEQTADYVDKVSSLLRYNLRRLDVPVSIAEEANHLRTYFFILRTRYGDDRFQFEVSIPEAVADVQIPLLTLQPIVENALIHGIEELESGGRITVRAWMEQEQAVIEVADNGRGIDESTLELLQQNKSRPPGHTTGLGLQNVKERLRIFFGADDLMRIESVSGRGTTVTLRLPARSGGESEVA</sequence>
<dbReference type="Gene3D" id="6.10.340.10">
    <property type="match status" value="1"/>
</dbReference>
<evidence type="ECO:0000256" key="8">
    <source>
        <dbReference type="SAM" id="Coils"/>
    </source>
</evidence>
<keyword evidence="9" id="KW-1133">Transmembrane helix</keyword>
<dbReference type="InterPro" id="IPR005467">
    <property type="entry name" value="His_kinase_dom"/>
</dbReference>
<keyword evidence="13" id="KW-1185">Reference proteome</keyword>
<keyword evidence="4" id="KW-0597">Phosphoprotein</keyword>
<evidence type="ECO:0000256" key="6">
    <source>
        <dbReference type="ARBA" id="ARBA00022777"/>
    </source>
</evidence>
<accession>A0A4R1RIZ2</accession>
<evidence type="ECO:0000256" key="1">
    <source>
        <dbReference type="ARBA" id="ARBA00000085"/>
    </source>
</evidence>
<dbReference type="SUPFAM" id="SSF55874">
    <property type="entry name" value="ATPase domain of HSP90 chaperone/DNA topoisomerase II/histidine kinase"/>
    <property type="match status" value="1"/>
</dbReference>
<dbReference type="PROSITE" id="PS50885">
    <property type="entry name" value="HAMP"/>
    <property type="match status" value="1"/>
</dbReference>
<dbReference type="InterPro" id="IPR003660">
    <property type="entry name" value="HAMP_dom"/>
</dbReference>
<evidence type="ECO:0000256" key="9">
    <source>
        <dbReference type="SAM" id="Phobius"/>
    </source>
</evidence>